<keyword evidence="2" id="KW-0406">Ion transport</keyword>
<dbReference type="VEuPathDB" id="FungiDB:A1Q1_04736"/>
<dbReference type="PROSITE" id="PS50810">
    <property type="entry name" value="FRATAXIN_2"/>
    <property type="match status" value="1"/>
</dbReference>
<evidence type="ECO:0000256" key="2">
    <source>
        <dbReference type="ARBA" id="ARBA00022496"/>
    </source>
</evidence>
<dbReference type="GO" id="GO:0006826">
    <property type="term" value="P:iron ion transport"/>
    <property type="evidence" value="ECO:0007669"/>
    <property type="project" value="UniProtKB-KW"/>
</dbReference>
<dbReference type="GO" id="GO:0008199">
    <property type="term" value="F:ferric iron binding"/>
    <property type="evidence" value="ECO:0007669"/>
    <property type="project" value="InterPro"/>
</dbReference>
<dbReference type="GO" id="GO:0008198">
    <property type="term" value="F:ferrous iron binding"/>
    <property type="evidence" value="ECO:0007669"/>
    <property type="project" value="TreeGrafter"/>
</dbReference>
<dbReference type="PANTHER" id="PTHR16821:SF2">
    <property type="entry name" value="FRATAXIN, MITOCHONDRIAL"/>
    <property type="match status" value="1"/>
</dbReference>
<dbReference type="GO" id="GO:0016226">
    <property type="term" value="P:iron-sulfur cluster assembly"/>
    <property type="evidence" value="ECO:0007669"/>
    <property type="project" value="InterPro"/>
</dbReference>
<accession>J4U894</accession>
<dbReference type="GO" id="GO:0006879">
    <property type="term" value="P:intracellular iron ion homeostasis"/>
    <property type="evidence" value="ECO:0007669"/>
    <property type="project" value="TreeGrafter"/>
</dbReference>
<keyword evidence="3" id="KW-0408">Iron</keyword>
<name>J4U894_TRIAS</name>
<reference evidence="4 5" key="1">
    <citation type="journal article" date="2012" name="Eukaryot. Cell">
        <title>Draft genome sequence of CBS 2479, the standard type strain of Trichosporon asahii.</title>
        <authorList>
            <person name="Yang R.Y."/>
            <person name="Li H.T."/>
            <person name="Zhu H."/>
            <person name="Zhou G.P."/>
            <person name="Wang M."/>
            <person name="Wang L."/>
        </authorList>
    </citation>
    <scope>NUCLEOTIDE SEQUENCE [LARGE SCALE GENOMIC DNA]</scope>
    <source>
        <strain evidence="5">ATCC 90039 / CBS 2479 / JCM 2466 / KCTC 7840 / NCYC 2677 / UAMH 7654</strain>
    </source>
</reference>
<keyword evidence="2" id="KW-0410">Iron transport</keyword>
<evidence type="ECO:0000313" key="5">
    <source>
        <dbReference type="Proteomes" id="UP000002748"/>
    </source>
</evidence>
<dbReference type="OrthoDB" id="1897642at2759"/>
<dbReference type="SMART" id="SM01219">
    <property type="entry name" value="Frataxin_Cyay"/>
    <property type="match status" value="1"/>
</dbReference>
<evidence type="ECO:0000256" key="1">
    <source>
        <dbReference type="ARBA" id="ARBA00008183"/>
    </source>
</evidence>
<dbReference type="InterPro" id="IPR002908">
    <property type="entry name" value="Frataxin/CyaY"/>
</dbReference>
<dbReference type="SUPFAM" id="SSF55387">
    <property type="entry name" value="Frataxin/Nqo15-like"/>
    <property type="match status" value="1"/>
</dbReference>
<dbReference type="RefSeq" id="XP_014178449.1">
    <property type="nucleotide sequence ID" value="XM_014322974.1"/>
</dbReference>
<evidence type="ECO:0000313" key="4">
    <source>
        <dbReference type="EMBL" id="EJT46665.1"/>
    </source>
</evidence>
<comment type="caution">
    <text evidence="4">The sequence shown here is derived from an EMBL/GenBank/DDBJ whole genome shotgun (WGS) entry which is preliminary data.</text>
</comment>
<dbReference type="EMBL" id="ALBS01000281">
    <property type="protein sequence ID" value="EJT46665.1"/>
    <property type="molecule type" value="Genomic_DNA"/>
</dbReference>
<dbReference type="Proteomes" id="UP000002748">
    <property type="component" value="Unassembled WGS sequence"/>
</dbReference>
<dbReference type="AlphaFoldDB" id="J4U894"/>
<dbReference type="Gene3D" id="3.30.920.10">
    <property type="entry name" value="Frataxin/CyaY"/>
    <property type="match status" value="2"/>
</dbReference>
<dbReference type="Pfam" id="PF01491">
    <property type="entry name" value="Frataxin_Cyay"/>
    <property type="match status" value="1"/>
</dbReference>
<dbReference type="GO" id="GO:0004322">
    <property type="term" value="F:ferroxidase activity"/>
    <property type="evidence" value="ECO:0007669"/>
    <property type="project" value="TreeGrafter"/>
</dbReference>
<dbReference type="PANTHER" id="PTHR16821">
    <property type="entry name" value="FRATAXIN"/>
    <property type="match status" value="1"/>
</dbReference>
<evidence type="ECO:0008006" key="6">
    <source>
        <dbReference type="Google" id="ProtNLM"/>
    </source>
</evidence>
<dbReference type="GO" id="GO:0005739">
    <property type="term" value="C:mitochondrion"/>
    <property type="evidence" value="ECO:0007669"/>
    <property type="project" value="TreeGrafter"/>
</dbReference>
<dbReference type="GO" id="GO:0051537">
    <property type="term" value="F:2 iron, 2 sulfur cluster binding"/>
    <property type="evidence" value="ECO:0007669"/>
    <property type="project" value="TreeGrafter"/>
</dbReference>
<gene>
    <name evidence="4" type="ORF">A1Q1_04736</name>
</gene>
<comment type="similarity">
    <text evidence="1">Belongs to the frataxin family.</text>
</comment>
<protein>
    <recommendedName>
        <fullName evidence="6">Frataxin</fullName>
    </recommendedName>
</protein>
<sequence length="165" mass="18490">MSFRLGARYLAQVPRLAGSAVTRVAFTAPRARRTALPALAAHARFVSSTPHGDPGVDPSIAVRDMTDEEYHDVADEDMDQLHEALEDLVENFSKDWEVEYSQPPNHQIWVSSPVSGPSRYSMSPDGIWVHHRRKGIQLGALLEKELREFLKETGAGEEWDGVRLK</sequence>
<evidence type="ECO:0000256" key="3">
    <source>
        <dbReference type="ARBA" id="ARBA00023004"/>
    </source>
</evidence>
<keyword evidence="2" id="KW-0813">Transport</keyword>
<dbReference type="KEGG" id="tasa:A1Q1_04736"/>
<dbReference type="InterPro" id="IPR036524">
    <property type="entry name" value="Frataxin/CyaY_sf"/>
</dbReference>
<dbReference type="HOGENOM" id="CLU_1611969_0_0_1"/>
<dbReference type="GeneID" id="25988248"/>
<organism evidence="4 5">
    <name type="scientific">Trichosporon asahii var. asahii (strain ATCC 90039 / CBS 2479 / JCM 2466 / KCTC 7840 / NBRC 103889/ NCYC 2677 / UAMH 7654)</name>
    <name type="common">Yeast</name>
    <dbReference type="NCBI Taxonomy" id="1186058"/>
    <lineage>
        <taxon>Eukaryota</taxon>
        <taxon>Fungi</taxon>
        <taxon>Dikarya</taxon>
        <taxon>Basidiomycota</taxon>
        <taxon>Agaricomycotina</taxon>
        <taxon>Tremellomycetes</taxon>
        <taxon>Trichosporonales</taxon>
        <taxon>Trichosporonaceae</taxon>
        <taxon>Trichosporon</taxon>
    </lineage>
</organism>
<proteinExistence type="inferred from homology"/>
<dbReference type="GO" id="GO:0034986">
    <property type="term" value="F:iron chaperone activity"/>
    <property type="evidence" value="ECO:0007669"/>
    <property type="project" value="TreeGrafter"/>
</dbReference>